<sequence>MRLTRSSLNAHCFWSSNFPRLSVSVKHPIFGTAHPIISRTWLIQPLTVFFYPTEMRLTRSNLVDAYCFGNLIFHDCHSQSNTLFLCISTHTCPFHPLTAFFLSDQDAPDPLQLERALFLVI</sequence>
<keyword evidence="2" id="KW-1185">Reference proteome</keyword>
<name>A0A1X2GB43_9FUNG</name>
<evidence type="ECO:0000313" key="2">
    <source>
        <dbReference type="Proteomes" id="UP000242146"/>
    </source>
</evidence>
<organism evidence="1 2">
    <name type="scientific">Hesseltinella vesiculosa</name>
    <dbReference type="NCBI Taxonomy" id="101127"/>
    <lineage>
        <taxon>Eukaryota</taxon>
        <taxon>Fungi</taxon>
        <taxon>Fungi incertae sedis</taxon>
        <taxon>Mucoromycota</taxon>
        <taxon>Mucoromycotina</taxon>
        <taxon>Mucoromycetes</taxon>
        <taxon>Mucorales</taxon>
        <taxon>Cunninghamellaceae</taxon>
        <taxon>Hesseltinella</taxon>
    </lineage>
</organism>
<proteinExistence type="predicted"/>
<dbReference type="AlphaFoldDB" id="A0A1X2GB43"/>
<comment type="caution">
    <text evidence="1">The sequence shown here is derived from an EMBL/GenBank/DDBJ whole genome shotgun (WGS) entry which is preliminary data.</text>
</comment>
<dbReference type="Proteomes" id="UP000242146">
    <property type="component" value="Unassembled WGS sequence"/>
</dbReference>
<accession>A0A1X2GB43</accession>
<reference evidence="1 2" key="1">
    <citation type="submission" date="2016-07" db="EMBL/GenBank/DDBJ databases">
        <title>Pervasive Adenine N6-methylation of Active Genes in Fungi.</title>
        <authorList>
            <consortium name="DOE Joint Genome Institute"/>
            <person name="Mondo S.J."/>
            <person name="Dannebaum R.O."/>
            <person name="Kuo R.C."/>
            <person name="Labutti K."/>
            <person name="Haridas S."/>
            <person name="Kuo A."/>
            <person name="Salamov A."/>
            <person name="Ahrendt S.R."/>
            <person name="Lipzen A."/>
            <person name="Sullivan W."/>
            <person name="Andreopoulos W.B."/>
            <person name="Clum A."/>
            <person name="Lindquist E."/>
            <person name="Daum C."/>
            <person name="Ramamoorthy G.K."/>
            <person name="Gryganskyi A."/>
            <person name="Culley D."/>
            <person name="Magnuson J.K."/>
            <person name="James T.Y."/>
            <person name="O'Malley M.A."/>
            <person name="Stajich J.E."/>
            <person name="Spatafora J.W."/>
            <person name="Visel A."/>
            <person name="Grigoriev I.V."/>
        </authorList>
    </citation>
    <scope>NUCLEOTIDE SEQUENCE [LARGE SCALE GENOMIC DNA]</scope>
    <source>
        <strain evidence="1 2">NRRL 3301</strain>
    </source>
</reference>
<gene>
    <name evidence="1" type="ORF">DM01DRAFT_1107588</name>
</gene>
<dbReference type="EMBL" id="MCGT01000026">
    <property type="protein sequence ID" value="ORX49550.1"/>
    <property type="molecule type" value="Genomic_DNA"/>
</dbReference>
<protein>
    <submittedName>
        <fullName evidence="1">Uncharacterized protein</fullName>
    </submittedName>
</protein>
<evidence type="ECO:0000313" key="1">
    <source>
        <dbReference type="EMBL" id="ORX49550.1"/>
    </source>
</evidence>